<dbReference type="Pfam" id="PF04463">
    <property type="entry name" value="2-thiour_desulf"/>
    <property type="match status" value="1"/>
</dbReference>
<dbReference type="PIRSF" id="PIRSF037004">
    <property type="entry name" value="UCP037004"/>
    <property type="match status" value="1"/>
</dbReference>
<reference evidence="3" key="1">
    <citation type="submission" date="2005-10" db="EMBL/GenBank/DDBJ databases">
        <title>Complete sequence of Pelobacter carbinolicus DSM 2380.</title>
        <authorList>
            <person name="Copeland A."/>
            <person name="Lucas S."/>
            <person name="Lapidus A."/>
            <person name="Barry K."/>
            <person name="Detter J.C."/>
            <person name="Glavina T."/>
            <person name="Hammon N."/>
            <person name="Israni S."/>
            <person name="Pitluck S."/>
            <person name="Chertkov O."/>
            <person name="Schmutz J."/>
            <person name="Larimer F."/>
            <person name="Land M."/>
            <person name="Kyrpides N."/>
            <person name="Ivanova N."/>
            <person name="Richardson P."/>
        </authorList>
    </citation>
    <scope>NUCLEOTIDE SEQUENCE [LARGE SCALE GENOMIC DNA]</scope>
    <source>
        <strain evidence="3">DSM 2380 / NBRC 103641 / GraBd1</strain>
    </source>
</reference>
<dbReference type="KEGG" id="pca:Pcar_2712"/>
<evidence type="ECO:0000313" key="3">
    <source>
        <dbReference type="Proteomes" id="UP000002534"/>
    </source>
</evidence>
<dbReference type="Pfam" id="PF08349">
    <property type="entry name" value="DUF1722"/>
    <property type="match status" value="1"/>
</dbReference>
<dbReference type="PANTHER" id="PTHR30087:SF0">
    <property type="entry name" value="INNER MEMBRANE PROTEIN"/>
    <property type="match status" value="1"/>
</dbReference>
<dbReference type="PANTHER" id="PTHR30087">
    <property type="entry name" value="INNER MEMBRANE PROTEIN"/>
    <property type="match status" value="1"/>
</dbReference>
<dbReference type="eggNOG" id="COG3272">
    <property type="taxonomic scope" value="Bacteria"/>
</dbReference>
<organism evidence="2 3">
    <name type="scientific">Syntrophotalea carbinolica (strain DSM 2380 / NBRC 103641 / GraBd1)</name>
    <name type="common">Pelobacter carbinolicus</name>
    <dbReference type="NCBI Taxonomy" id="338963"/>
    <lineage>
        <taxon>Bacteria</taxon>
        <taxon>Pseudomonadati</taxon>
        <taxon>Thermodesulfobacteriota</taxon>
        <taxon>Desulfuromonadia</taxon>
        <taxon>Desulfuromonadales</taxon>
        <taxon>Syntrophotaleaceae</taxon>
        <taxon>Syntrophotalea</taxon>
    </lineage>
</organism>
<dbReference type="eggNOG" id="COG1683">
    <property type="taxonomic scope" value="Bacteria"/>
</dbReference>
<feature type="domain" description="DUF1722" evidence="1">
    <location>
        <begin position="190"/>
        <end position="306"/>
    </location>
</feature>
<dbReference type="OrthoDB" id="495783at2"/>
<dbReference type="STRING" id="338963.Pcar_2712"/>
<dbReference type="InterPro" id="IPR017087">
    <property type="entry name" value="UCP037004"/>
</dbReference>
<protein>
    <recommendedName>
        <fullName evidence="1">DUF1722 domain-containing protein</fullName>
    </recommendedName>
</protein>
<keyword evidence="3" id="KW-1185">Reference proteome</keyword>
<dbReference type="InterPro" id="IPR013560">
    <property type="entry name" value="DUF1722"/>
</dbReference>
<evidence type="ECO:0000259" key="1">
    <source>
        <dbReference type="Pfam" id="PF08349"/>
    </source>
</evidence>
<dbReference type="Proteomes" id="UP000002534">
    <property type="component" value="Chromosome"/>
</dbReference>
<accession>Q3A109</accession>
<proteinExistence type="predicted"/>
<dbReference type="EMBL" id="CP000142">
    <property type="protein sequence ID" value="ABA89948.1"/>
    <property type="molecule type" value="Genomic_DNA"/>
</dbReference>
<reference evidence="2 3" key="2">
    <citation type="journal article" date="2012" name="BMC Genomics">
        <title>The genome of Pelobacter carbinolicus reveals surprising metabolic capabilities and physiological features.</title>
        <authorList>
            <person name="Aklujkar M."/>
            <person name="Haveman S.A."/>
            <person name="Didonato R.Jr."/>
            <person name="Chertkov O."/>
            <person name="Han C.S."/>
            <person name="Land M.L."/>
            <person name="Brown P."/>
            <person name="Lovley D.R."/>
        </authorList>
    </citation>
    <scope>NUCLEOTIDE SEQUENCE [LARGE SCALE GENOMIC DNA]</scope>
    <source>
        <strain evidence="3">DSM 2380 / NBRC 103641 / GraBd1</strain>
    </source>
</reference>
<sequence>MEKIRIGISACLLGQNVRYDGGHQLDRFLRDTLGYFVDYVPVCPEVEMGLPIPRQTLRLVGDADSPRLVFSKSGEDVTERMTSWAKRRLAELEKEDLCGFIFKARSPSSGMARVKLYDRRGVPNKNGVGLFARLFMEYFPMLPVEEDGRLNDIRLRENFIEAIFTFRRWRDFLTEGATPEKLVAFHARHKLLLMSHSVELARQMGRLVGRAGEVPAEEILRDYKQLLMQAVRTLTTPAKHSNVLQHALGYFKRQLSHDEKQEMLQLIDQYRHGTVPLAVPLALLNHYVRKYQPPWLDEQVYLHPHPMELHLRSGV</sequence>
<gene>
    <name evidence="2" type="ordered locus">Pcar_2712</name>
</gene>
<dbReference type="AlphaFoldDB" id="Q3A109"/>
<name>Q3A109_SYNC1</name>
<evidence type="ECO:0000313" key="2">
    <source>
        <dbReference type="EMBL" id="ABA89948.1"/>
    </source>
</evidence>
<dbReference type="HOGENOM" id="CLU_076318_0_0_7"/>
<dbReference type="InterPro" id="IPR007553">
    <property type="entry name" value="2-thiour_desulf"/>
</dbReference>
<dbReference type="RefSeq" id="WP_011342491.1">
    <property type="nucleotide sequence ID" value="NC_007498.2"/>
</dbReference>